<accession>A6G461</accession>
<gene>
    <name evidence="6" type="ORF">PPSIR1_02486</name>
</gene>
<dbReference type="PANTHER" id="PTHR34142">
    <property type="entry name" value="ENDO-BETA-1,4-GLUCANASE A"/>
    <property type="match status" value="1"/>
</dbReference>
<evidence type="ECO:0000259" key="5">
    <source>
        <dbReference type="Pfam" id="PF00150"/>
    </source>
</evidence>
<organism evidence="6 7">
    <name type="scientific">Plesiocystis pacifica SIR-1</name>
    <dbReference type="NCBI Taxonomy" id="391625"/>
    <lineage>
        <taxon>Bacteria</taxon>
        <taxon>Pseudomonadati</taxon>
        <taxon>Myxococcota</taxon>
        <taxon>Polyangia</taxon>
        <taxon>Nannocystales</taxon>
        <taxon>Nannocystaceae</taxon>
        <taxon>Plesiocystis</taxon>
    </lineage>
</organism>
<keyword evidence="1 3" id="KW-0378">Hydrolase</keyword>
<dbReference type="Proteomes" id="UP000005801">
    <property type="component" value="Unassembled WGS sequence"/>
</dbReference>
<comment type="caution">
    <text evidence="6">The sequence shown here is derived from an EMBL/GenBank/DDBJ whole genome shotgun (WGS) entry which is preliminary data.</text>
</comment>
<dbReference type="InterPro" id="IPR017853">
    <property type="entry name" value="GH"/>
</dbReference>
<dbReference type="Pfam" id="PF00150">
    <property type="entry name" value="Cellulase"/>
    <property type="match status" value="1"/>
</dbReference>
<evidence type="ECO:0000313" key="7">
    <source>
        <dbReference type="Proteomes" id="UP000005801"/>
    </source>
</evidence>
<dbReference type="STRING" id="391625.PPSIR1_02486"/>
<evidence type="ECO:0000256" key="1">
    <source>
        <dbReference type="ARBA" id="ARBA00022801"/>
    </source>
</evidence>
<dbReference type="GO" id="GO:0004553">
    <property type="term" value="F:hydrolase activity, hydrolyzing O-glycosyl compounds"/>
    <property type="evidence" value="ECO:0007669"/>
    <property type="project" value="InterPro"/>
</dbReference>
<evidence type="ECO:0000256" key="2">
    <source>
        <dbReference type="ARBA" id="ARBA00023295"/>
    </source>
</evidence>
<dbReference type="GO" id="GO:0016746">
    <property type="term" value="F:acyltransferase activity"/>
    <property type="evidence" value="ECO:0007669"/>
    <property type="project" value="UniProtKB-KW"/>
</dbReference>
<name>A6G461_9BACT</name>
<dbReference type="GO" id="GO:0009251">
    <property type="term" value="P:glucan catabolic process"/>
    <property type="evidence" value="ECO:0007669"/>
    <property type="project" value="TreeGrafter"/>
</dbReference>
<comment type="similarity">
    <text evidence="3">Belongs to the glycosyl hydrolase 5 (cellulase A) family.</text>
</comment>
<dbReference type="PANTHER" id="PTHR34142:SF1">
    <property type="entry name" value="GLYCOSIDE HYDROLASE FAMILY 5 DOMAIN-CONTAINING PROTEIN"/>
    <property type="match status" value="1"/>
</dbReference>
<keyword evidence="6" id="KW-0012">Acyltransferase</keyword>
<feature type="compositionally biased region" description="Low complexity" evidence="4">
    <location>
        <begin position="13"/>
        <end position="65"/>
    </location>
</feature>
<keyword evidence="6" id="KW-0808">Transferase</keyword>
<protein>
    <submittedName>
        <fullName evidence="6">Phospholipid/glycerol acyltransferase</fullName>
    </submittedName>
</protein>
<feature type="region of interest" description="Disordered" evidence="4">
    <location>
        <begin position="1"/>
        <end position="67"/>
    </location>
</feature>
<dbReference type="OrthoDB" id="220114at2"/>
<dbReference type="AlphaFoldDB" id="A6G461"/>
<evidence type="ECO:0000313" key="6">
    <source>
        <dbReference type="EMBL" id="EDM79384.1"/>
    </source>
</evidence>
<dbReference type="SUPFAM" id="SSF51445">
    <property type="entry name" value="(Trans)glycosidases"/>
    <property type="match status" value="1"/>
</dbReference>
<feature type="domain" description="Glycoside hydrolase family 5" evidence="5">
    <location>
        <begin position="82"/>
        <end position="334"/>
    </location>
</feature>
<reference evidence="6 7" key="1">
    <citation type="submission" date="2007-06" db="EMBL/GenBank/DDBJ databases">
        <authorList>
            <person name="Shimkets L."/>
            <person name="Ferriera S."/>
            <person name="Johnson J."/>
            <person name="Kravitz S."/>
            <person name="Beeson K."/>
            <person name="Sutton G."/>
            <person name="Rogers Y.-H."/>
            <person name="Friedman R."/>
            <person name="Frazier M."/>
            <person name="Venter J.C."/>
        </authorList>
    </citation>
    <scope>NUCLEOTIDE SEQUENCE [LARGE SCALE GENOMIC DNA]</scope>
    <source>
        <strain evidence="6 7">SIR-1</strain>
    </source>
</reference>
<dbReference type="InterPro" id="IPR001547">
    <property type="entry name" value="Glyco_hydro_5"/>
</dbReference>
<keyword evidence="7" id="KW-1185">Reference proteome</keyword>
<sequence>MAALGCSDDGPASSDEAAETSGTESSTTGEDTSGADSTSTTDAGESTDSTETAESSSEESSSADTRGCDALGFHVDGGALYDANCNAFVIRGVNYPYAWYSWRDDTAEQFAAMAAAGANAVRIVLTDGAQWERVSGDEVAQVIGWARDNDMVAILEVHDATGWSEQASAAPPSTAVDYWLSDDVRAAVEGSEDHVLINIANEPMGNTTTEEWMPFHVGAIGDLRSAGIHHTLIVDAPNWGQDWTGTMRDGVQAQSIFAADPDANVMFSVHMYEVYDEDAKVESYVADFLGSGLALLVGEFAADHGGPQVAAEAIMATAEASGVGYLGWSWSGNSAELASLDMVVDFSDQLTPWGQLLVDGPNGLQATAQTCSCFE</sequence>
<evidence type="ECO:0000256" key="4">
    <source>
        <dbReference type="SAM" id="MobiDB-lite"/>
    </source>
</evidence>
<proteinExistence type="inferred from homology"/>
<dbReference type="EMBL" id="ABCS01000020">
    <property type="protein sequence ID" value="EDM79384.1"/>
    <property type="molecule type" value="Genomic_DNA"/>
</dbReference>
<dbReference type="Gene3D" id="3.20.20.80">
    <property type="entry name" value="Glycosidases"/>
    <property type="match status" value="1"/>
</dbReference>
<evidence type="ECO:0000256" key="3">
    <source>
        <dbReference type="RuleBase" id="RU361153"/>
    </source>
</evidence>
<dbReference type="eggNOG" id="COG2730">
    <property type="taxonomic scope" value="Bacteria"/>
</dbReference>
<keyword evidence="2 3" id="KW-0326">Glycosidase</keyword>